<dbReference type="SUPFAM" id="SSF51658">
    <property type="entry name" value="Xylose isomerase-like"/>
    <property type="match status" value="1"/>
</dbReference>
<dbReference type="PANTHER" id="PTHR12110">
    <property type="entry name" value="HYDROXYPYRUVATE ISOMERASE"/>
    <property type="match status" value="1"/>
</dbReference>
<dbReference type="Pfam" id="PF01261">
    <property type="entry name" value="AP_endonuc_2"/>
    <property type="match status" value="1"/>
</dbReference>
<gene>
    <name evidence="2" type="ORF">J1C48_16965</name>
</gene>
<dbReference type="InterPro" id="IPR050312">
    <property type="entry name" value="IolE/XylAMocC-like"/>
</dbReference>
<dbReference type="InterPro" id="IPR013022">
    <property type="entry name" value="Xyl_isomerase-like_TIM-brl"/>
</dbReference>
<name>A0A939G393_9HYPH</name>
<dbReference type="PIRSF" id="PIRSF036778">
    <property type="entry name" value="UCP036778"/>
    <property type="match status" value="1"/>
</dbReference>
<dbReference type="EMBL" id="JAFMPP010000019">
    <property type="protein sequence ID" value="MBO0664274.1"/>
    <property type="molecule type" value="Genomic_DNA"/>
</dbReference>
<protein>
    <submittedName>
        <fullName evidence="2">TIM barrel protein</fullName>
    </submittedName>
</protein>
<dbReference type="AlphaFoldDB" id="A0A939G393"/>
<evidence type="ECO:0000259" key="1">
    <source>
        <dbReference type="Pfam" id="PF01261"/>
    </source>
</evidence>
<proteinExistence type="predicted"/>
<organism evidence="2 3">
    <name type="scientific">Jiella flava</name>
    <dbReference type="NCBI Taxonomy" id="2816857"/>
    <lineage>
        <taxon>Bacteria</taxon>
        <taxon>Pseudomonadati</taxon>
        <taxon>Pseudomonadota</taxon>
        <taxon>Alphaproteobacteria</taxon>
        <taxon>Hyphomicrobiales</taxon>
        <taxon>Aurantimonadaceae</taxon>
        <taxon>Jiella</taxon>
    </lineage>
</organism>
<accession>A0A939G393</accession>
<evidence type="ECO:0000313" key="2">
    <source>
        <dbReference type="EMBL" id="MBO0664274.1"/>
    </source>
</evidence>
<dbReference type="Proteomes" id="UP000664122">
    <property type="component" value="Unassembled WGS sequence"/>
</dbReference>
<dbReference type="RefSeq" id="WP_207259192.1">
    <property type="nucleotide sequence ID" value="NZ_JAFMPP010000019.1"/>
</dbReference>
<keyword evidence="3" id="KW-1185">Reference proteome</keyword>
<evidence type="ECO:0000313" key="3">
    <source>
        <dbReference type="Proteomes" id="UP000664122"/>
    </source>
</evidence>
<feature type="domain" description="Xylose isomerase-like TIM barrel" evidence="1">
    <location>
        <begin position="12"/>
        <end position="257"/>
    </location>
</feature>
<dbReference type="InterPro" id="IPR036237">
    <property type="entry name" value="Xyl_isomerase-like_sf"/>
</dbReference>
<reference evidence="2" key="1">
    <citation type="submission" date="2021-03" db="EMBL/GenBank/DDBJ databases">
        <title>Whole genome sequence of Jiella sp. CQZ9-1.</title>
        <authorList>
            <person name="Tuo L."/>
        </authorList>
    </citation>
    <scope>NUCLEOTIDE SEQUENCE</scope>
    <source>
        <strain evidence="2">CQZ9-1</strain>
    </source>
</reference>
<sequence>MTAPKLGPEDFFALATKTGIEAVEIRNDLEGNAILDGTFPDRIKALASAARVRIVSINALQRFNAWSPAREAEAIELADYAQACGAQALVLVPKNDGTGVEESERLPNLKEALAGLAPILQARGLIGLVEPLGFECCSLRLKSEAVAGIEATAGREVFKLVHDTFHHHLAGETAIFPEQTGLVHISGVTDPSLAVADMKDEHRVLVDATDRLGNVEQIVALDRAGYQGLYSFEPFAREVHELSDLQGAIEYSIEFINEGLQRQSV</sequence>
<dbReference type="InterPro" id="IPR014621">
    <property type="entry name" value="UCP036778_sugar_epimerase"/>
</dbReference>
<comment type="caution">
    <text evidence="2">The sequence shown here is derived from an EMBL/GenBank/DDBJ whole genome shotgun (WGS) entry which is preliminary data.</text>
</comment>
<dbReference type="Gene3D" id="3.20.20.150">
    <property type="entry name" value="Divalent-metal-dependent TIM barrel enzymes"/>
    <property type="match status" value="1"/>
</dbReference>